<name>A0A8T2S5A0_CERRI</name>
<gene>
    <name evidence="1" type="ORF">KP509_22G041100</name>
</gene>
<dbReference type="EMBL" id="CM035427">
    <property type="protein sequence ID" value="KAH7306988.1"/>
    <property type="molecule type" value="Genomic_DNA"/>
</dbReference>
<organism evidence="1 2">
    <name type="scientific">Ceratopteris richardii</name>
    <name type="common">Triangle waterfern</name>
    <dbReference type="NCBI Taxonomy" id="49495"/>
    <lineage>
        <taxon>Eukaryota</taxon>
        <taxon>Viridiplantae</taxon>
        <taxon>Streptophyta</taxon>
        <taxon>Embryophyta</taxon>
        <taxon>Tracheophyta</taxon>
        <taxon>Polypodiopsida</taxon>
        <taxon>Polypodiidae</taxon>
        <taxon>Polypodiales</taxon>
        <taxon>Pteridineae</taxon>
        <taxon>Pteridaceae</taxon>
        <taxon>Parkerioideae</taxon>
        <taxon>Ceratopteris</taxon>
    </lineage>
</organism>
<protein>
    <submittedName>
        <fullName evidence="1">Uncharacterized protein</fullName>
    </submittedName>
</protein>
<keyword evidence="2" id="KW-1185">Reference proteome</keyword>
<evidence type="ECO:0000313" key="1">
    <source>
        <dbReference type="EMBL" id="KAH7306988.1"/>
    </source>
</evidence>
<dbReference type="AlphaFoldDB" id="A0A8T2S5A0"/>
<evidence type="ECO:0000313" key="2">
    <source>
        <dbReference type="Proteomes" id="UP000825935"/>
    </source>
</evidence>
<reference evidence="1" key="1">
    <citation type="submission" date="2021-08" db="EMBL/GenBank/DDBJ databases">
        <title>WGS assembly of Ceratopteris richardii.</title>
        <authorList>
            <person name="Marchant D.B."/>
            <person name="Chen G."/>
            <person name="Jenkins J."/>
            <person name="Shu S."/>
            <person name="Leebens-Mack J."/>
            <person name="Grimwood J."/>
            <person name="Schmutz J."/>
            <person name="Soltis P."/>
            <person name="Soltis D."/>
            <person name="Chen Z.-H."/>
        </authorList>
    </citation>
    <scope>NUCLEOTIDE SEQUENCE</scope>
    <source>
        <strain evidence="1">Whitten #5841</strain>
        <tissue evidence="1">Leaf</tissue>
    </source>
</reference>
<dbReference type="Proteomes" id="UP000825935">
    <property type="component" value="Chromosome 22"/>
</dbReference>
<accession>A0A8T2S5A0</accession>
<sequence>MLRDMLPAVGKRRWQRVSDAYDKNVRHLPEEEEEEEAEEHELPTDRTLLLHSTESSSTYRDLTATVEASRDTLHLRSSVDRALVEHEESCKMLTSASNANQSKPLCSSMHLRSVTPPLPVEKEIDCVHASWQGLRQILRKQFTPPFPFGKGLPPPEVLQRQNRLRRQSLEGVVMRMPPSDALGSRTNLVELRKMDGAVKNGIKKTAFASSSSKKMPRSKENMPCNLMQHSSLPKVAMKGMKPNVQITGFHDASVVAKKADPGLTQGKLRTFTCINTKETSILKKLKRQVRKEDNMALLANDIHL</sequence>
<proteinExistence type="predicted"/>
<comment type="caution">
    <text evidence="1">The sequence shown here is derived from an EMBL/GenBank/DDBJ whole genome shotgun (WGS) entry which is preliminary data.</text>
</comment>
<dbReference type="OrthoDB" id="1976316at2759"/>